<keyword evidence="9" id="KW-1185">Reference proteome</keyword>
<evidence type="ECO:0000256" key="1">
    <source>
        <dbReference type="ARBA" id="ARBA00001231"/>
    </source>
</evidence>
<dbReference type="Pfam" id="PF00933">
    <property type="entry name" value="Glyco_hydro_3"/>
    <property type="match status" value="1"/>
</dbReference>
<feature type="domain" description="Glycoside hydrolase family 3 N-terminal" evidence="7">
    <location>
        <begin position="71"/>
        <end position="393"/>
    </location>
</feature>
<dbReference type="GO" id="GO:0004563">
    <property type="term" value="F:beta-N-acetylhexosaminidase activity"/>
    <property type="evidence" value="ECO:0007669"/>
    <property type="project" value="UniProtKB-EC"/>
</dbReference>
<dbReference type="Gene3D" id="3.20.20.300">
    <property type="entry name" value="Glycoside hydrolase, family 3, N-terminal domain"/>
    <property type="match status" value="1"/>
</dbReference>
<comment type="caution">
    <text evidence="8">The sequence shown here is derived from an EMBL/GenBank/DDBJ whole genome shotgun (WGS) entry which is preliminary data.</text>
</comment>
<dbReference type="InterPro" id="IPR050226">
    <property type="entry name" value="NagZ_Beta-hexosaminidase"/>
</dbReference>
<dbReference type="PANTHER" id="PTHR30480">
    <property type="entry name" value="BETA-HEXOSAMINIDASE-RELATED"/>
    <property type="match status" value="1"/>
</dbReference>
<keyword evidence="5" id="KW-0326">Glycosidase</keyword>
<dbReference type="EC" id="3.2.1.52" evidence="3"/>
<dbReference type="PROSITE" id="PS00775">
    <property type="entry name" value="GLYCOSYL_HYDROL_F3"/>
    <property type="match status" value="1"/>
</dbReference>
<dbReference type="Proteomes" id="UP000216311">
    <property type="component" value="Unassembled WGS sequence"/>
</dbReference>
<evidence type="ECO:0000256" key="6">
    <source>
        <dbReference type="SAM" id="MobiDB-lite"/>
    </source>
</evidence>
<comment type="similarity">
    <text evidence="2">Belongs to the glycosyl hydrolase 3 family.</text>
</comment>
<dbReference type="InterPro" id="IPR036962">
    <property type="entry name" value="Glyco_hydro_3_N_sf"/>
</dbReference>
<dbReference type="PANTHER" id="PTHR30480:SF13">
    <property type="entry name" value="BETA-HEXOSAMINIDASE"/>
    <property type="match status" value="1"/>
</dbReference>
<proteinExistence type="inferred from homology"/>
<dbReference type="InterPro" id="IPR017853">
    <property type="entry name" value="GH"/>
</dbReference>
<gene>
    <name evidence="8" type="ORF">CGZ93_07140</name>
</gene>
<dbReference type="PROSITE" id="PS51257">
    <property type="entry name" value="PROKAR_LIPOPROTEIN"/>
    <property type="match status" value="1"/>
</dbReference>
<dbReference type="InterPro" id="IPR019800">
    <property type="entry name" value="Glyco_hydro_3_AS"/>
</dbReference>
<organism evidence="8 9">
    <name type="scientific">Enemella dayhoffiae</name>
    <dbReference type="NCBI Taxonomy" id="2016507"/>
    <lineage>
        <taxon>Bacteria</taxon>
        <taxon>Bacillati</taxon>
        <taxon>Actinomycetota</taxon>
        <taxon>Actinomycetes</taxon>
        <taxon>Propionibacteriales</taxon>
        <taxon>Propionibacteriaceae</taxon>
        <taxon>Enemella</taxon>
    </lineage>
</organism>
<evidence type="ECO:0000256" key="3">
    <source>
        <dbReference type="ARBA" id="ARBA00012663"/>
    </source>
</evidence>
<dbReference type="RefSeq" id="WP_094363455.1">
    <property type="nucleotide sequence ID" value="NZ_NMVQ01000009.1"/>
</dbReference>
<evidence type="ECO:0000259" key="7">
    <source>
        <dbReference type="Pfam" id="PF00933"/>
    </source>
</evidence>
<dbReference type="GO" id="GO:0009254">
    <property type="term" value="P:peptidoglycan turnover"/>
    <property type="evidence" value="ECO:0007669"/>
    <property type="project" value="TreeGrafter"/>
</dbReference>
<evidence type="ECO:0000256" key="2">
    <source>
        <dbReference type="ARBA" id="ARBA00005336"/>
    </source>
</evidence>
<keyword evidence="4 8" id="KW-0378">Hydrolase</keyword>
<reference evidence="8 9" key="1">
    <citation type="submission" date="2017-07" db="EMBL/GenBank/DDBJ databases">
        <title>Draft whole genome sequences of clinical Proprionibacteriaceae strains.</title>
        <authorList>
            <person name="Bernier A.-M."/>
            <person name="Bernard K."/>
            <person name="Domingo M.-C."/>
        </authorList>
    </citation>
    <scope>NUCLEOTIDE SEQUENCE [LARGE SCALE GENOMIC DNA]</scope>
    <source>
        <strain evidence="8 9">NML 130396</strain>
    </source>
</reference>
<feature type="region of interest" description="Disordered" evidence="6">
    <location>
        <begin position="20"/>
        <end position="57"/>
    </location>
</feature>
<comment type="catalytic activity">
    <reaction evidence="1">
        <text>Hydrolysis of terminal non-reducing N-acetyl-D-hexosamine residues in N-acetyl-beta-D-hexosaminides.</text>
        <dbReference type="EC" id="3.2.1.52"/>
    </reaction>
</comment>
<sequence>MQRPGTSLLLLVLAVTSCGTPPSSGPAAGGPASTMTAAPAASSTAPPGQPPSQSPTVAACTDLARSLTQPEQVGQLFMVGKGANAPVDEEFRTILRETHTGSVLLLENTSAGQAGVKRLTDQVRSAAVAPKGVRPLLAADQEGGQVQRLKGAGFDTIPSATEQAKLPNDELERRARGWAEQLRAAGIEVDLAPVTDTVPSEVGTANQPIGALRRGYGSDPKVIEEKSSAFARGMTAAGVSTSVKHFPNLGRVRGNTDLQAGVADTQTTRTDATLGPFRSGIAAGADLVMVSTAIYSKIDPGRQATFSKVIVTEMIRGDLGFTGVVISDDLGAAKQVAQVSPGDRAVRFVEAGGDVVINGDPAIQRQMVTAVRQRAERDPAFAQRVTESAGRVVSWKARHGAAPCTPNR</sequence>
<evidence type="ECO:0000256" key="4">
    <source>
        <dbReference type="ARBA" id="ARBA00022801"/>
    </source>
</evidence>
<name>A0A255H532_9ACTN</name>
<protein>
    <recommendedName>
        <fullName evidence="3">beta-N-acetylhexosaminidase</fullName>
        <ecNumber evidence="3">3.2.1.52</ecNumber>
    </recommendedName>
</protein>
<evidence type="ECO:0000313" key="9">
    <source>
        <dbReference type="Proteomes" id="UP000216311"/>
    </source>
</evidence>
<evidence type="ECO:0000256" key="5">
    <source>
        <dbReference type="ARBA" id="ARBA00023295"/>
    </source>
</evidence>
<accession>A0A255H532</accession>
<dbReference type="GO" id="GO:0005975">
    <property type="term" value="P:carbohydrate metabolic process"/>
    <property type="evidence" value="ECO:0007669"/>
    <property type="project" value="InterPro"/>
</dbReference>
<feature type="compositionally biased region" description="Low complexity" evidence="6">
    <location>
        <begin position="20"/>
        <end position="46"/>
    </location>
</feature>
<dbReference type="OrthoDB" id="9805821at2"/>
<evidence type="ECO:0000313" key="8">
    <source>
        <dbReference type="EMBL" id="OYO22810.1"/>
    </source>
</evidence>
<dbReference type="AlphaFoldDB" id="A0A255H532"/>
<dbReference type="InterPro" id="IPR001764">
    <property type="entry name" value="Glyco_hydro_3_N"/>
</dbReference>
<dbReference type="SUPFAM" id="SSF51445">
    <property type="entry name" value="(Trans)glycosidases"/>
    <property type="match status" value="1"/>
</dbReference>
<dbReference type="EMBL" id="NMVQ01000009">
    <property type="protein sequence ID" value="OYO22810.1"/>
    <property type="molecule type" value="Genomic_DNA"/>
</dbReference>